<name>A0A7S0JPI5_CAFRO</name>
<dbReference type="EMBL" id="HBET01003477">
    <property type="protein sequence ID" value="CAD8558000.1"/>
    <property type="molecule type" value="Transcribed_RNA"/>
</dbReference>
<accession>A0A7S0JPI5</accession>
<feature type="compositionally biased region" description="Low complexity" evidence="1">
    <location>
        <begin position="186"/>
        <end position="199"/>
    </location>
</feature>
<evidence type="ECO:0000313" key="2">
    <source>
        <dbReference type="EMBL" id="CAD8558000.1"/>
    </source>
</evidence>
<dbReference type="AlphaFoldDB" id="A0A7S0JPI5"/>
<gene>
    <name evidence="2" type="ORF">CROE0942_LOCUS2334</name>
</gene>
<feature type="compositionally biased region" description="Low complexity" evidence="1">
    <location>
        <begin position="54"/>
        <end position="87"/>
    </location>
</feature>
<proteinExistence type="predicted"/>
<feature type="compositionally biased region" description="Polar residues" evidence="1">
    <location>
        <begin position="137"/>
        <end position="146"/>
    </location>
</feature>
<feature type="region of interest" description="Disordered" evidence="1">
    <location>
        <begin position="1"/>
        <end position="155"/>
    </location>
</feature>
<feature type="region of interest" description="Disordered" evidence="1">
    <location>
        <begin position="167"/>
        <end position="212"/>
    </location>
</feature>
<protein>
    <submittedName>
        <fullName evidence="2">Uncharacterized protein</fullName>
    </submittedName>
</protein>
<feature type="compositionally biased region" description="Polar residues" evidence="1">
    <location>
        <begin position="1"/>
        <end position="10"/>
    </location>
</feature>
<sequence>MLPLPSSASPAQGRGAAPKPVSNRKQWSQVAAQHIAPSPEQRAPGARAEPDTGRSLPGSSRAESSLSRSPASPRSPSGSPAQPGQGRRLPDTTHRPVPPLRAGGAARTETGPPGAPPSAASGKGAFGDALGAVEGKVQSSRVSASQGGRLVVGNDLRELRDAVRQYLHSGDAAHPGRGTESAARPSLSSDRWSHSSSFSEGEESLPAELRGF</sequence>
<reference evidence="2" key="1">
    <citation type="submission" date="2021-01" db="EMBL/GenBank/DDBJ databases">
        <authorList>
            <person name="Corre E."/>
            <person name="Pelletier E."/>
            <person name="Niang G."/>
            <person name="Scheremetjew M."/>
            <person name="Finn R."/>
            <person name="Kale V."/>
            <person name="Holt S."/>
            <person name="Cochrane G."/>
            <person name="Meng A."/>
            <person name="Brown T."/>
            <person name="Cohen L."/>
        </authorList>
    </citation>
    <scope>NUCLEOTIDE SEQUENCE</scope>
    <source>
        <strain evidence="2">E4-10</strain>
    </source>
</reference>
<evidence type="ECO:0000256" key="1">
    <source>
        <dbReference type="SAM" id="MobiDB-lite"/>
    </source>
</evidence>
<organism evidence="2">
    <name type="scientific">Cafeteria roenbergensis</name>
    <name type="common">Marine flagellate</name>
    <dbReference type="NCBI Taxonomy" id="33653"/>
    <lineage>
        <taxon>Eukaryota</taxon>
        <taxon>Sar</taxon>
        <taxon>Stramenopiles</taxon>
        <taxon>Bigyra</taxon>
        <taxon>Opalozoa</taxon>
        <taxon>Bicosoecida</taxon>
        <taxon>Cafeteriaceae</taxon>
        <taxon>Cafeteria</taxon>
    </lineage>
</organism>